<sequence>MIVVPSITSPLAEVIPSLTDSRHLDTEMMLSVDESAGSDIVVRVTGTIGDSDVPLLAETLGEAAERGRALILDLSSVAGAAAGVHSVLDATAIRLGRWNQQLSVVLSPALQQSGIGLVPDRVEVRGSTTEPVLAPTADTR</sequence>
<keyword evidence="2" id="KW-1185">Reference proteome</keyword>
<evidence type="ECO:0000313" key="1">
    <source>
        <dbReference type="EMBL" id="MDV6229945.1"/>
    </source>
</evidence>
<evidence type="ECO:0008006" key="3">
    <source>
        <dbReference type="Google" id="ProtNLM"/>
    </source>
</evidence>
<dbReference type="Gene3D" id="3.30.750.24">
    <property type="entry name" value="STAS domain"/>
    <property type="match status" value="1"/>
</dbReference>
<dbReference type="InterPro" id="IPR036513">
    <property type="entry name" value="STAS_dom_sf"/>
</dbReference>
<proteinExistence type="predicted"/>
<gene>
    <name evidence="1" type="ORF">R3P95_05235</name>
</gene>
<organism evidence="1 2">
    <name type="scientific">Rhodococcus cercidiphylli</name>
    <dbReference type="NCBI Taxonomy" id="489916"/>
    <lineage>
        <taxon>Bacteria</taxon>
        <taxon>Bacillati</taxon>
        <taxon>Actinomycetota</taxon>
        <taxon>Actinomycetes</taxon>
        <taxon>Mycobacteriales</taxon>
        <taxon>Nocardiaceae</taxon>
        <taxon>Rhodococcus</taxon>
    </lineage>
</organism>
<dbReference type="RefSeq" id="WP_317547506.1">
    <property type="nucleotide sequence ID" value="NZ_JAWLKE010000002.1"/>
</dbReference>
<reference evidence="1 2" key="1">
    <citation type="submission" date="2023-10" db="EMBL/GenBank/DDBJ databases">
        <title>Development of a sustainable strategy for remediation of hydrocarbon-contaminated territories based on the waste exchange concept.</title>
        <authorList>
            <person name="Krivoruchko A."/>
        </authorList>
    </citation>
    <scope>NUCLEOTIDE SEQUENCE [LARGE SCALE GENOMIC DNA]</scope>
    <source>
        <strain evidence="1 2">IEGM 1322</strain>
    </source>
</reference>
<dbReference type="EMBL" id="JAWLKE010000002">
    <property type="protein sequence ID" value="MDV6229945.1"/>
    <property type="molecule type" value="Genomic_DNA"/>
</dbReference>
<evidence type="ECO:0000313" key="2">
    <source>
        <dbReference type="Proteomes" id="UP001185899"/>
    </source>
</evidence>
<accession>A0ABU4AUM8</accession>
<name>A0ABU4AUM8_9NOCA</name>
<protein>
    <recommendedName>
        <fullName evidence="3">STAS domain-containing protein</fullName>
    </recommendedName>
</protein>
<dbReference type="Proteomes" id="UP001185899">
    <property type="component" value="Unassembled WGS sequence"/>
</dbReference>
<comment type="caution">
    <text evidence="1">The sequence shown here is derived from an EMBL/GenBank/DDBJ whole genome shotgun (WGS) entry which is preliminary data.</text>
</comment>